<reference evidence="1" key="1">
    <citation type="submission" date="2022-11" db="EMBL/GenBank/DDBJ databases">
        <title>Genome Sequence of Nemania bipapillata.</title>
        <authorList>
            <person name="Buettner E."/>
        </authorList>
    </citation>
    <scope>NUCLEOTIDE SEQUENCE</scope>
    <source>
        <strain evidence="1">CP14</strain>
    </source>
</reference>
<sequence>MNKSVDKPKGILKNKTTHPPASSEKHPPPNPREVAIKHARIIHSRREVEDEISDSIIELSKFPVTRNPPYDASNPAPVDAESFKNLVRLYQPSDYDDLIEERNANGLCGYTLCPNPRSRVSGGSTFKLVNYGRKDFNIVPSRELEKWCSQKCAKRAMYVKVQLNETAAWERAGIASIQIELFEENQTTIPIDGAAQLTKDMENIKIEAQQKTAQNARDLALERGDSAEKGTRPQRSIKLTIREKPVKAPVAPSLGVNSQSHLVTEGYKTTFDPTSKTVSRDDMSTSRKDNLPQQSSLEQK</sequence>
<evidence type="ECO:0000313" key="1">
    <source>
        <dbReference type="EMBL" id="KAJ8121108.1"/>
    </source>
</evidence>
<protein>
    <submittedName>
        <fullName evidence="1">Uncharacterized protein</fullName>
    </submittedName>
</protein>
<comment type="caution">
    <text evidence="1">The sequence shown here is derived from an EMBL/GenBank/DDBJ whole genome shotgun (WGS) entry which is preliminary data.</text>
</comment>
<gene>
    <name evidence="1" type="ORF">ONZ43_g2358</name>
</gene>
<name>A0ACC2J1P8_9PEZI</name>
<dbReference type="EMBL" id="JAPESX010000477">
    <property type="protein sequence ID" value="KAJ8121108.1"/>
    <property type="molecule type" value="Genomic_DNA"/>
</dbReference>
<keyword evidence="2" id="KW-1185">Reference proteome</keyword>
<evidence type="ECO:0000313" key="2">
    <source>
        <dbReference type="Proteomes" id="UP001153334"/>
    </source>
</evidence>
<accession>A0ACC2J1P8</accession>
<proteinExistence type="predicted"/>
<dbReference type="Proteomes" id="UP001153334">
    <property type="component" value="Unassembled WGS sequence"/>
</dbReference>
<organism evidence="1 2">
    <name type="scientific">Nemania bipapillata</name>
    <dbReference type="NCBI Taxonomy" id="110536"/>
    <lineage>
        <taxon>Eukaryota</taxon>
        <taxon>Fungi</taxon>
        <taxon>Dikarya</taxon>
        <taxon>Ascomycota</taxon>
        <taxon>Pezizomycotina</taxon>
        <taxon>Sordariomycetes</taxon>
        <taxon>Xylariomycetidae</taxon>
        <taxon>Xylariales</taxon>
        <taxon>Xylariaceae</taxon>
        <taxon>Nemania</taxon>
    </lineage>
</organism>